<dbReference type="CDD" id="cd07438">
    <property type="entry name" value="PHP_HisPPase_AMP"/>
    <property type="match status" value="1"/>
</dbReference>
<evidence type="ECO:0000313" key="3">
    <source>
        <dbReference type="EMBL" id="HIW79442.1"/>
    </source>
</evidence>
<evidence type="ECO:0000256" key="1">
    <source>
        <dbReference type="SAM" id="MobiDB-lite"/>
    </source>
</evidence>
<dbReference type="Gene3D" id="1.10.150.650">
    <property type="match status" value="1"/>
</dbReference>
<name>A0A9D1R1R7_9BACT</name>
<dbReference type="PANTHER" id="PTHR42924:SF3">
    <property type="entry name" value="POLYMERASE_HISTIDINOL PHOSPHATASE N-TERMINAL DOMAIN-CONTAINING PROTEIN"/>
    <property type="match status" value="1"/>
</dbReference>
<comment type="caution">
    <text evidence="3">The sequence shown here is derived from an EMBL/GenBank/DDBJ whole genome shotgun (WGS) entry which is preliminary data.</text>
</comment>
<dbReference type="SMART" id="SM00481">
    <property type="entry name" value="POLIIIAc"/>
    <property type="match status" value="1"/>
</dbReference>
<dbReference type="Pfam" id="PF02811">
    <property type="entry name" value="PHP"/>
    <property type="match status" value="1"/>
</dbReference>
<accession>A0A9D1R1R7</accession>
<dbReference type="InterPro" id="IPR052018">
    <property type="entry name" value="PHP_domain"/>
</dbReference>
<evidence type="ECO:0000259" key="2">
    <source>
        <dbReference type="SMART" id="SM00481"/>
    </source>
</evidence>
<organism evidence="3 4">
    <name type="scientific">Candidatus Bilophila faecipullorum</name>
    <dbReference type="NCBI Taxonomy" id="2838482"/>
    <lineage>
        <taxon>Bacteria</taxon>
        <taxon>Pseudomonadati</taxon>
        <taxon>Thermodesulfobacteriota</taxon>
        <taxon>Desulfovibrionia</taxon>
        <taxon>Desulfovibrionales</taxon>
        <taxon>Desulfovibrionaceae</taxon>
        <taxon>Bilophila</taxon>
    </lineage>
</organism>
<dbReference type="InterPro" id="IPR004013">
    <property type="entry name" value="PHP_dom"/>
</dbReference>
<dbReference type="GO" id="GO:0004534">
    <property type="term" value="F:5'-3' RNA exonuclease activity"/>
    <property type="evidence" value="ECO:0007669"/>
    <property type="project" value="TreeGrafter"/>
</dbReference>
<gene>
    <name evidence="3" type="ORF">H9874_09920</name>
</gene>
<evidence type="ECO:0000313" key="4">
    <source>
        <dbReference type="Proteomes" id="UP000824264"/>
    </source>
</evidence>
<reference evidence="3" key="2">
    <citation type="submission" date="2021-04" db="EMBL/GenBank/DDBJ databases">
        <authorList>
            <person name="Gilroy R."/>
        </authorList>
    </citation>
    <scope>NUCLEOTIDE SEQUENCE</scope>
    <source>
        <strain evidence="3">ChiSxjej5B17-1746</strain>
    </source>
</reference>
<dbReference type="Gene3D" id="3.20.20.140">
    <property type="entry name" value="Metal-dependent hydrolases"/>
    <property type="match status" value="1"/>
</dbReference>
<proteinExistence type="predicted"/>
<dbReference type="EMBL" id="DXGI01000372">
    <property type="protein sequence ID" value="HIW79442.1"/>
    <property type="molecule type" value="Genomic_DNA"/>
</dbReference>
<protein>
    <submittedName>
        <fullName evidence="3">PHP domain-containing protein</fullName>
    </submittedName>
</protein>
<feature type="domain" description="Polymerase/histidinol phosphatase N-terminal" evidence="2">
    <location>
        <begin position="6"/>
        <end position="71"/>
    </location>
</feature>
<dbReference type="SUPFAM" id="SSF89550">
    <property type="entry name" value="PHP domain-like"/>
    <property type="match status" value="1"/>
</dbReference>
<dbReference type="InterPro" id="IPR003141">
    <property type="entry name" value="Pol/His_phosphatase_N"/>
</dbReference>
<dbReference type="InterPro" id="IPR016195">
    <property type="entry name" value="Pol/histidinol_Pase-like"/>
</dbReference>
<reference evidence="3" key="1">
    <citation type="journal article" date="2021" name="PeerJ">
        <title>Extensive microbial diversity within the chicken gut microbiome revealed by metagenomics and culture.</title>
        <authorList>
            <person name="Gilroy R."/>
            <person name="Ravi A."/>
            <person name="Getino M."/>
            <person name="Pursley I."/>
            <person name="Horton D.L."/>
            <person name="Alikhan N.F."/>
            <person name="Baker D."/>
            <person name="Gharbi K."/>
            <person name="Hall N."/>
            <person name="Watson M."/>
            <person name="Adriaenssens E.M."/>
            <person name="Foster-Nyarko E."/>
            <person name="Jarju S."/>
            <person name="Secka A."/>
            <person name="Antonio M."/>
            <person name="Oren A."/>
            <person name="Chaudhuri R.R."/>
            <person name="La Ragione R."/>
            <person name="Hildebrand F."/>
            <person name="Pallen M.J."/>
        </authorList>
    </citation>
    <scope>NUCLEOTIDE SEQUENCE</scope>
    <source>
        <strain evidence="3">ChiSxjej5B17-1746</strain>
    </source>
</reference>
<dbReference type="AlphaFoldDB" id="A0A9D1R1R7"/>
<feature type="region of interest" description="Disordered" evidence="1">
    <location>
        <begin position="1"/>
        <end position="20"/>
    </location>
</feature>
<feature type="compositionally biased region" description="Basic and acidic residues" evidence="1">
    <location>
        <begin position="1"/>
        <end position="10"/>
    </location>
</feature>
<dbReference type="PANTHER" id="PTHR42924">
    <property type="entry name" value="EXONUCLEASE"/>
    <property type="match status" value="1"/>
</dbReference>
<sequence length="282" mass="30403">MQPRFVDLHTHTTASDGTDTPRGLIRKAAEAGLAAVAVTDHDTISGLDEAEAAGRDFGVEVIRGCELGVQGQYGEIHLLGLWLPRDCAPLEAALARLRTLREERNREMLEKLRGLGIAVSYDEVLEEAKGESVGRPHIARVLQKRGIVSTFAQAFELYLGYYGAAYVPRSLPSPEEGVRLLAGPGVVVSFAHPMLIRCPAAWFNEIVPRLKEAGLGAIEAYHSEHSSRDERFCVDLAARYGLGVSGGSDYHGTAKPGVRLGRGKGGLRVTAALLDALKARRA</sequence>
<dbReference type="Proteomes" id="UP000824264">
    <property type="component" value="Unassembled WGS sequence"/>
</dbReference>
<dbReference type="GO" id="GO:0035312">
    <property type="term" value="F:5'-3' DNA exonuclease activity"/>
    <property type="evidence" value="ECO:0007669"/>
    <property type="project" value="TreeGrafter"/>
</dbReference>